<feature type="domain" description="DUF2268" evidence="1">
    <location>
        <begin position="63"/>
        <end position="255"/>
    </location>
</feature>
<dbReference type="STRING" id="574376.BAMA_17345"/>
<dbReference type="Proteomes" id="UP000027822">
    <property type="component" value="Unassembled WGS sequence"/>
</dbReference>
<evidence type="ECO:0000313" key="3">
    <source>
        <dbReference type="Proteomes" id="UP000027822"/>
    </source>
</evidence>
<keyword evidence="3" id="KW-1185">Reference proteome</keyword>
<evidence type="ECO:0000313" key="2">
    <source>
        <dbReference type="EMBL" id="KEK20209.1"/>
    </source>
</evidence>
<organism evidence="2 3">
    <name type="scientific">Bacillus manliponensis</name>
    <dbReference type="NCBI Taxonomy" id="574376"/>
    <lineage>
        <taxon>Bacteria</taxon>
        <taxon>Bacillati</taxon>
        <taxon>Bacillota</taxon>
        <taxon>Bacilli</taxon>
        <taxon>Bacillales</taxon>
        <taxon>Bacillaceae</taxon>
        <taxon>Bacillus</taxon>
        <taxon>Bacillus cereus group</taxon>
    </lineage>
</organism>
<sequence>MGVMQTAEWMRAHYREPEKICERFTTYIPFRKEMIYRFLVSKGMFRPIKDGEREIDELQKKKIWDQLAIEYEELKEWLGGPDVPVFILLSDSYNKIVQQEYNGKAGLSMRDALFLFISSKNTIAELRALLTHEYHHICRIYNSKKKEENYTLLDTMIMEGLAEQAVYERHSASCYAPWTNYYEKEDVIDFWNRFVKGKCHVLRGTREHDIILNGLGAYPKMAGYNIGFHIVKDCVQSEKENSLSLLKLEAEDILQKAYSFQKT</sequence>
<proteinExistence type="predicted"/>
<dbReference type="InterPro" id="IPR018728">
    <property type="entry name" value="DUF2268"/>
</dbReference>
<accession>A0A073JYS4</accession>
<dbReference type="eggNOG" id="COG5504">
    <property type="taxonomic scope" value="Bacteria"/>
</dbReference>
<name>A0A073JYS4_9BACI</name>
<dbReference type="OrthoDB" id="2449457at2"/>
<evidence type="ECO:0000259" key="1">
    <source>
        <dbReference type="Pfam" id="PF10026"/>
    </source>
</evidence>
<dbReference type="Pfam" id="PF10026">
    <property type="entry name" value="DUF2268"/>
    <property type="match status" value="1"/>
</dbReference>
<reference evidence="2 3" key="1">
    <citation type="submission" date="2014-06" db="EMBL/GenBank/DDBJ databases">
        <title>Draft genome sequence of Bacillus manliponensis JCM 15802 (MCCC 1A00708).</title>
        <authorList>
            <person name="Lai Q."/>
            <person name="Liu Y."/>
            <person name="Shao Z."/>
        </authorList>
    </citation>
    <scope>NUCLEOTIDE SEQUENCE [LARGE SCALE GENOMIC DNA]</scope>
    <source>
        <strain evidence="2 3">JCM 15802</strain>
    </source>
</reference>
<gene>
    <name evidence="2" type="ORF">BAMA_17345</name>
</gene>
<protein>
    <recommendedName>
        <fullName evidence="1">DUF2268 domain-containing protein</fullName>
    </recommendedName>
</protein>
<comment type="caution">
    <text evidence="2">The sequence shown here is derived from an EMBL/GenBank/DDBJ whole genome shotgun (WGS) entry which is preliminary data.</text>
</comment>
<dbReference type="RefSeq" id="WP_034637526.1">
    <property type="nucleotide sequence ID" value="NZ_CBCSJC010000003.1"/>
</dbReference>
<dbReference type="AlphaFoldDB" id="A0A073JYS4"/>
<dbReference type="EMBL" id="JOTN01000004">
    <property type="protein sequence ID" value="KEK20209.1"/>
    <property type="molecule type" value="Genomic_DNA"/>
</dbReference>